<evidence type="ECO:0000256" key="1">
    <source>
        <dbReference type="SAM" id="MobiDB-lite"/>
    </source>
</evidence>
<dbReference type="Proteomes" id="UP000639772">
    <property type="component" value="Chromosome 12"/>
</dbReference>
<gene>
    <name evidence="2" type="ORF">HPP92_022509</name>
</gene>
<comment type="caution">
    <text evidence="2">The sequence shown here is derived from an EMBL/GenBank/DDBJ whole genome shotgun (WGS) entry which is preliminary data.</text>
</comment>
<accession>A0A835PSB2</accession>
<proteinExistence type="predicted"/>
<evidence type="ECO:0000313" key="3">
    <source>
        <dbReference type="Proteomes" id="UP000639772"/>
    </source>
</evidence>
<dbReference type="AlphaFoldDB" id="A0A835PSB2"/>
<dbReference type="PANTHER" id="PTHR15725">
    <property type="entry name" value="ZN-FINGER, C-X8-C-X5-C-X3-H TYPE-CONTAINING"/>
    <property type="match status" value="1"/>
</dbReference>
<feature type="region of interest" description="Disordered" evidence="1">
    <location>
        <begin position="1"/>
        <end position="24"/>
    </location>
</feature>
<evidence type="ECO:0000313" key="2">
    <source>
        <dbReference type="EMBL" id="KAG0459381.1"/>
    </source>
</evidence>
<name>A0A835PSB2_VANPL</name>
<dbReference type="EMBL" id="JADCNM010000012">
    <property type="protein sequence ID" value="KAG0459381.1"/>
    <property type="molecule type" value="Genomic_DNA"/>
</dbReference>
<dbReference type="GO" id="GO:0003729">
    <property type="term" value="F:mRNA binding"/>
    <property type="evidence" value="ECO:0007669"/>
    <property type="project" value="TreeGrafter"/>
</dbReference>
<dbReference type="PANTHER" id="PTHR15725:SF14">
    <property type="entry name" value="ZINC FINGER CCCH DOMAIN-CONTAINING PROTEIN 11A"/>
    <property type="match status" value="1"/>
</dbReference>
<sequence>MRPGSQCLAKPRVRHGSGQGDKCPFMHGPRSADIILEEPSKIGYSELTRAQDQLFEFCSDPFQIGKEAEEHEPDDFSNKFIPDERNMHFEEDYDQPCFGYESSSRLEMDGYNEPVDYQYYRKLQHSVNGDRHWTPSASERILDELEFSKRRSSLRFSSLVEMDASDLRHRLTKQRRLNGSSCIKSDGHSYWNRLGGRFGGRAAENFHYKARKMGRKEKAGDAVNPLDFAGPRSLAELRGARADATKNIDSISSLEPESKKCLKEAELPAKRSAGPQNEEILVASNNRKEENEGLHLRKDAHKGNFENYDRIGVDQPKVKTCAKEEALHHADGDRITHGQHAIGDETEPWYSNRTDGGCVAEAGVDYKRKYDITGCMDVDPEEHDEEDDFARRINLVYS</sequence>
<reference evidence="2 3" key="1">
    <citation type="journal article" date="2020" name="Nat. Food">
        <title>A phased Vanilla planifolia genome enables genetic improvement of flavour and production.</title>
        <authorList>
            <person name="Hasing T."/>
            <person name="Tang H."/>
            <person name="Brym M."/>
            <person name="Khazi F."/>
            <person name="Huang T."/>
            <person name="Chambers A.H."/>
        </authorList>
    </citation>
    <scope>NUCLEOTIDE SEQUENCE [LARGE SCALE GENOMIC DNA]</scope>
    <source>
        <tissue evidence="2">Leaf</tissue>
    </source>
</reference>
<organism evidence="2 3">
    <name type="scientific">Vanilla planifolia</name>
    <name type="common">Vanilla</name>
    <dbReference type="NCBI Taxonomy" id="51239"/>
    <lineage>
        <taxon>Eukaryota</taxon>
        <taxon>Viridiplantae</taxon>
        <taxon>Streptophyta</taxon>
        <taxon>Embryophyta</taxon>
        <taxon>Tracheophyta</taxon>
        <taxon>Spermatophyta</taxon>
        <taxon>Magnoliopsida</taxon>
        <taxon>Liliopsida</taxon>
        <taxon>Asparagales</taxon>
        <taxon>Orchidaceae</taxon>
        <taxon>Vanilloideae</taxon>
        <taxon>Vanilleae</taxon>
        <taxon>Vanilla</taxon>
    </lineage>
</organism>
<protein>
    <submittedName>
        <fullName evidence="2">Uncharacterized protein</fullName>
    </submittedName>
</protein>